<sequence>MNLLKSILIIFPLLFVSKNSSISQAPKEMNVIFENVENQKIRRCFLTALKGYEALQSYSITLLQKPIKSSTMQAQPVISFKSLISGVKSYRVKLAEYVRDSKQVKVADLPEDVLTGWFAHELGHIADYEPYSNLGMISYGLRYLISDRFKREVEHAADYMAIAHGFKDEILASKHWILDHEFSDNTYQDKIKKYYLSIKEVELCPEGEPLLEPVLAP</sequence>
<keyword evidence="2" id="KW-1185">Reference proteome</keyword>
<dbReference type="AlphaFoldDB" id="A0A3D9KZ00"/>
<dbReference type="Proteomes" id="UP000256779">
    <property type="component" value="Unassembled WGS sequence"/>
</dbReference>
<protein>
    <submittedName>
        <fullName evidence="1">Uncharacterized protein</fullName>
    </submittedName>
</protein>
<reference evidence="1 2" key="1">
    <citation type="submission" date="2018-07" db="EMBL/GenBank/DDBJ databases">
        <title>Genomic Encyclopedia of Type Strains, Phase IV (KMG-IV): sequencing the most valuable type-strain genomes for metagenomic binning, comparative biology and taxonomic classification.</title>
        <authorList>
            <person name="Goeker M."/>
        </authorList>
    </citation>
    <scope>NUCLEOTIDE SEQUENCE [LARGE SCALE GENOMIC DNA]</scope>
    <source>
        <strain evidence="1 2">DSM 4134</strain>
    </source>
</reference>
<evidence type="ECO:0000313" key="2">
    <source>
        <dbReference type="Proteomes" id="UP000256779"/>
    </source>
</evidence>
<accession>A0A3D9KZ00</accession>
<name>A0A3D9KZ00_MARFU</name>
<proteinExistence type="predicted"/>
<organism evidence="1 2">
    <name type="scientific">Marinoscillum furvescens DSM 4134</name>
    <dbReference type="NCBI Taxonomy" id="1122208"/>
    <lineage>
        <taxon>Bacteria</taxon>
        <taxon>Pseudomonadati</taxon>
        <taxon>Bacteroidota</taxon>
        <taxon>Cytophagia</taxon>
        <taxon>Cytophagales</taxon>
        <taxon>Reichenbachiellaceae</taxon>
        <taxon>Marinoscillum</taxon>
    </lineage>
</organism>
<dbReference type="RefSeq" id="WP_245986436.1">
    <property type="nucleotide sequence ID" value="NZ_QREG01000019.1"/>
</dbReference>
<comment type="caution">
    <text evidence="1">The sequence shown here is derived from an EMBL/GenBank/DDBJ whole genome shotgun (WGS) entry which is preliminary data.</text>
</comment>
<dbReference type="EMBL" id="QREG01000019">
    <property type="protein sequence ID" value="RED94907.1"/>
    <property type="molecule type" value="Genomic_DNA"/>
</dbReference>
<evidence type="ECO:0000313" key="1">
    <source>
        <dbReference type="EMBL" id="RED94907.1"/>
    </source>
</evidence>
<gene>
    <name evidence="1" type="ORF">C7460_11918</name>
</gene>